<gene>
    <name evidence="5" type="ORF">HNR65_002133</name>
</gene>
<reference evidence="5 6" key="1">
    <citation type="submission" date="2020-07" db="EMBL/GenBank/DDBJ databases">
        <title>Genomic Encyclopedia of Type Strains, Phase IV (KMG-IV): sequencing the most valuable type-strain genomes for metagenomic binning, comparative biology and taxonomic classification.</title>
        <authorList>
            <person name="Goeker M."/>
        </authorList>
    </citation>
    <scope>NUCLEOTIDE SEQUENCE [LARGE SCALE GENOMIC DNA]</scope>
    <source>
        <strain evidence="5 6">DSM 17721</strain>
    </source>
</reference>
<dbReference type="GO" id="GO:0003677">
    <property type="term" value="F:DNA binding"/>
    <property type="evidence" value="ECO:0007669"/>
    <property type="project" value="UniProtKB-KW"/>
</dbReference>
<proteinExistence type="predicted"/>
<keyword evidence="2" id="KW-0238">DNA-binding</keyword>
<dbReference type="InterPro" id="IPR036286">
    <property type="entry name" value="LexA/Signal_pep-like_sf"/>
</dbReference>
<comment type="caution">
    <text evidence="5">The sequence shown here is derived from an EMBL/GenBank/DDBJ whole genome shotgun (WGS) entry which is preliminary data.</text>
</comment>
<dbReference type="PANTHER" id="PTHR40661">
    <property type="match status" value="1"/>
</dbReference>
<keyword evidence="3" id="KW-0804">Transcription</keyword>
<name>A0A7W0C9Y1_9BACT</name>
<organism evidence="5 6">
    <name type="scientific">Desulfosalsimonas propionicica</name>
    <dbReference type="NCBI Taxonomy" id="332175"/>
    <lineage>
        <taxon>Bacteria</taxon>
        <taxon>Pseudomonadati</taxon>
        <taxon>Thermodesulfobacteriota</taxon>
        <taxon>Desulfobacteria</taxon>
        <taxon>Desulfobacterales</taxon>
        <taxon>Desulfosalsimonadaceae</taxon>
        <taxon>Desulfosalsimonas</taxon>
    </lineage>
</organism>
<dbReference type="PANTHER" id="PTHR40661:SF3">
    <property type="entry name" value="FELS-1 PROPHAGE TRANSCRIPTIONAL REGULATOR"/>
    <property type="match status" value="1"/>
</dbReference>
<dbReference type="CDD" id="cd06529">
    <property type="entry name" value="S24_LexA-like"/>
    <property type="match status" value="1"/>
</dbReference>
<evidence type="ECO:0000256" key="3">
    <source>
        <dbReference type="ARBA" id="ARBA00023163"/>
    </source>
</evidence>
<dbReference type="EMBL" id="JACDUS010000005">
    <property type="protein sequence ID" value="MBA2881802.1"/>
    <property type="molecule type" value="Genomic_DNA"/>
</dbReference>
<feature type="domain" description="Peptidase S24/S26A/S26B/S26C" evidence="4">
    <location>
        <begin position="51"/>
        <end position="169"/>
    </location>
</feature>
<evidence type="ECO:0000313" key="5">
    <source>
        <dbReference type="EMBL" id="MBA2881802.1"/>
    </source>
</evidence>
<sequence length="179" mass="20191">MVKLGRSILLYEKDPDKTPLNVSSETSWKAEPPQPKIDARYFDFVPMAEARLNAGGGNVVMTEQYGEYYAFRKDWLRKVATGPGNIVLMTVEGESMTPTISDGDTVMIDMGRTRIKSGSIYALGIEDTIIIKRLEYLVSGSIRIISDNRQEYSPYEANPKNIRIIGEVIWCAKQFIKTE</sequence>
<keyword evidence="6" id="KW-1185">Reference proteome</keyword>
<dbReference type="Pfam" id="PF00717">
    <property type="entry name" value="Peptidase_S24"/>
    <property type="match status" value="1"/>
</dbReference>
<dbReference type="InterPro" id="IPR015927">
    <property type="entry name" value="Peptidase_S24_S26A/B/C"/>
</dbReference>
<evidence type="ECO:0000256" key="1">
    <source>
        <dbReference type="ARBA" id="ARBA00023015"/>
    </source>
</evidence>
<evidence type="ECO:0000259" key="4">
    <source>
        <dbReference type="Pfam" id="PF00717"/>
    </source>
</evidence>
<dbReference type="Proteomes" id="UP000525298">
    <property type="component" value="Unassembled WGS sequence"/>
</dbReference>
<keyword evidence="1" id="KW-0805">Transcription regulation</keyword>
<accession>A0A7W0C9Y1</accession>
<dbReference type="SUPFAM" id="SSF51306">
    <property type="entry name" value="LexA/Signal peptidase"/>
    <property type="match status" value="1"/>
</dbReference>
<dbReference type="Gene3D" id="2.10.109.10">
    <property type="entry name" value="Umud Fragment, subunit A"/>
    <property type="match status" value="1"/>
</dbReference>
<dbReference type="InterPro" id="IPR039418">
    <property type="entry name" value="LexA-like"/>
</dbReference>
<evidence type="ECO:0000256" key="2">
    <source>
        <dbReference type="ARBA" id="ARBA00023125"/>
    </source>
</evidence>
<dbReference type="AlphaFoldDB" id="A0A7W0C9Y1"/>
<protein>
    <submittedName>
        <fullName evidence="5">Phage repressor protein C with HTH and peptisase S24 domain</fullName>
    </submittedName>
</protein>
<evidence type="ECO:0000313" key="6">
    <source>
        <dbReference type="Proteomes" id="UP000525298"/>
    </source>
</evidence>